<keyword evidence="2" id="KW-0732">Signal</keyword>
<dbReference type="InterPro" id="IPR002446">
    <property type="entry name" value="Lipocalin_bac"/>
</dbReference>
<gene>
    <name evidence="4" type="ORF">CAL25_02940</name>
</gene>
<protein>
    <recommendedName>
        <fullName evidence="2">Outer membrane lipoprotein Blc</fullName>
    </recommendedName>
</protein>
<dbReference type="Gene3D" id="2.40.128.20">
    <property type="match status" value="1"/>
</dbReference>
<dbReference type="PRINTS" id="PR01171">
    <property type="entry name" value="BCTLIPOCALIN"/>
</dbReference>
<evidence type="ECO:0000313" key="4">
    <source>
        <dbReference type="EMBL" id="OZI55375.1"/>
    </source>
</evidence>
<feature type="chain" id="PRO_5013434147" description="Outer membrane lipoprotein Blc" evidence="2">
    <location>
        <begin position="31"/>
        <end position="182"/>
    </location>
</feature>
<dbReference type="InterPro" id="IPR000566">
    <property type="entry name" value="Lipocln_cytosolic_FA-bd_dom"/>
</dbReference>
<dbReference type="Proteomes" id="UP000216913">
    <property type="component" value="Unassembled WGS sequence"/>
</dbReference>
<dbReference type="PANTHER" id="PTHR10612">
    <property type="entry name" value="APOLIPOPROTEIN D"/>
    <property type="match status" value="1"/>
</dbReference>
<dbReference type="OrthoDB" id="9793905at2"/>
<name>A0A261U165_9BORD</name>
<feature type="domain" description="Lipocalin/cytosolic fatty-acid binding" evidence="3">
    <location>
        <begin position="41"/>
        <end position="181"/>
    </location>
</feature>
<dbReference type="RefSeq" id="WP_094798429.1">
    <property type="nucleotide sequence ID" value="NZ_NEVP01000001.1"/>
</dbReference>
<evidence type="ECO:0000313" key="5">
    <source>
        <dbReference type="Proteomes" id="UP000216913"/>
    </source>
</evidence>
<accession>A0A261U165</accession>
<feature type="signal peptide" evidence="2">
    <location>
        <begin position="1"/>
        <end position="30"/>
    </location>
</feature>
<keyword evidence="2" id="KW-0449">Lipoprotein</keyword>
<dbReference type="InterPro" id="IPR022271">
    <property type="entry name" value="Lipocalin_ApoD"/>
</dbReference>
<comment type="similarity">
    <text evidence="1 2">Belongs to the calycin superfamily. Lipocalin family.</text>
</comment>
<sequence length="182" mass="20086">MLSNVVRSARLCARACVVVLGATLGAAAVAAQPPVQTVPSLDISRYVGKWYEIANFPMFFQRKCVGDTTAEYALNPDQTVSVTNRCRTKDGSIDSANGTATVVPGSNNTKLEVSFFKPFKGDYWVIGLDPEYRWAVVGAPNRKYLWILSRSPQLPKDQLDLALKAASDQGYTFEELRYTPQK</sequence>
<dbReference type="InterPro" id="IPR012674">
    <property type="entry name" value="Calycin"/>
</dbReference>
<organism evidence="4 5">
    <name type="scientific">Bordetella genomosp. 5</name>
    <dbReference type="NCBI Taxonomy" id="1395608"/>
    <lineage>
        <taxon>Bacteria</taxon>
        <taxon>Pseudomonadati</taxon>
        <taxon>Pseudomonadota</taxon>
        <taxon>Betaproteobacteria</taxon>
        <taxon>Burkholderiales</taxon>
        <taxon>Alcaligenaceae</taxon>
        <taxon>Bordetella</taxon>
    </lineage>
</organism>
<proteinExistence type="inferred from homology"/>
<dbReference type="InterPro" id="IPR022272">
    <property type="entry name" value="Lipocalin_CS"/>
</dbReference>
<comment type="function">
    <text evidence="2">Involved in the storage or transport of lipids necessary for membrane maintenance under stressful conditions. Displays a binding preference for lysophospholipids.</text>
</comment>
<keyword evidence="2" id="KW-0446">Lipid-binding</keyword>
<dbReference type="CDD" id="cd19438">
    <property type="entry name" value="lipocalin_Blc-like"/>
    <property type="match status" value="1"/>
</dbReference>
<dbReference type="EMBL" id="NEVP01000001">
    <property type="protein sequence ID" value="OZI55375.1"/>
    <property type="molecule type" value="Genomic_DNA"/>
</dbReference>
<dbReference type="PIRSF" id="PIRSF036893">
    <property type="entry name" value="Lipocalin_ApoD"/>
    <property type="match status" value="1"/>
</dbReference>
<dbReference type="AlphaFoldDB" id="A0A261U165"/>
<dbReference type="InterPro" id="IPR047202">
    <property type="entry name" value="Lipocalin_Blc-like_dom"/>
</dbReference>
<keyword evidence="2" id="KW-0998">Cell outer membrane</keyword>
<keyword evidence="2" id="KW-0472">Membrane</keyword>
<evidence type="ECO:0000259" key="3">
    <source>
        <dbReference type="Pfam" id="PF08212"/>
    </source>
</evidence>
<dbReference type="GO" id="GO:0009279">
    <property type="term" value="C:cell outer membrane"/>
    <property type="evidence" value="ECO:0007669"/>
    <property type="project" value="UniProtKB-SubCell"/>
</dbReference>
<dbReference type="PROSITE" id="PS00213">
    <property type="entry name" value="LIPOCALIN"/>
    <property type="match status" value="1"/>
</dbReference>
<dbReference type="SUPFAM" id="SSF50814">
    <property type="entry name" value="Lipocalins"/>
    <property type="match status" value="1"/>
</dbReference>
<dbReference type="GO" id="GO:0006950">
    <property type="term" value="P:response to stress"/>
    <property type="evidence" value="ECO:0007669"/>
    <property type="project" value="UniProtKB-ARBA"/>
</dbReference>
<dbReference type="Pfam" id="PF08212">
    <property type="entry name" value="Lipocalin_2"/>
    <property type="match status" value="1"/>
</dbReference>
<dbReference type="PANTHER" id="PTHR10612:SF34">
    <property type="entry name" value="APOLIPOPROTEIN D"/>
    <property type="match status" value="1"/>
</dbReference>
<comment type="subunit">
    <text evidence="2">Homodimer.</text>
</comment>
<comment type="subcellular location">
    <subcellularLocation>
        <location evidence="2">Cell outer membrane</location>
    </subcellularLocation>
</comment>
<reference evidence="4 5" key="1">
    <citation type="submission" date="2017-05" db="EMBL/GenBank/DDBJ databases">
        <title>Complete and WGS of Bordetella genogroups.</title>
        <authorList>
            <person name="Spilker T."/>
            <person name="LiPuma J."/>
        </authorList>
    </citation>
    <scope>NUCLEOTIDE SEQUENCE [LARGE SCALE GENOMIC DNA]</scope>
    <source>
        <strain evidence="4 5">AU10456</strain>
    </source>
</reference>
<comment type="caution">
    <text evidence="4">The sequence shown here is derived from an EMBL/GenBank/DDBJ whole genome shotgun (WGS) entry which is preliminary data.</text>
</comment>
<evidence type="ECO:0000256" key="1">
    <source>
        <dbReference type="ARBA" id="ARBA00006889"/>
    </source>
</evidence>
<dbReference type="GO" id="GO:0008289">
    <property type="term" value="F:lipid binding"/>
    <property type="evidence" value="ECO:0007669"/>
    <property type="project" value="UniProtKB-UniRule"/>
</dbReference>
<keyword evidence="5" id="KW-1185">Reference proteome</keyword>
<evidence type="ECO:0000256" key="2">
    <source>
        <dbReference type="PIRNR" id="PIRNR036893"/>
    </source>
</evidence>